<keyword evidence="9" id="KW-0812">Transmembrane</keyword>
<gene>
    <name evidence="10" type="ORF">CDV31_008768</name>
</gene>
<dbReference type="PANTHER" id="PTHR24305:SF107">
    <property type="entry name" value="P450, PUTATIVE (EUROFUNG)-RELATED"/>
    <property type="match status" value="1"/>
</dbReference>
<dbReference type="Gene3D" id="1.10.630.10">
    <property type="entry name" value="Cytochrome P450"/>
    <property type="match status" value="1"/>
</dbReference>
<comment type="pathway">
    <text evidence="2">Secondary metabolite biosynthesis.</text>
</comment>
<keyword evidence="6 8" id="KW-0408">Iron</keyword>
<name>A0A428TYI6_9HYPO</name>
<keyword evidence="9" id="KW-1133">Transmembrane helix</keyword>
<organism evidence="10 11">
    <name type="scientific">Fusarium ambrosium</name>
    <dbReference type="NCBI Taxonomy" id="131363"/>
    <lineage>
        <taxon>Eukaryota</taxon>
        <taxon>Fungi</taxon>
        <taxon>Dikarya</taxon>
        <taxon>Ascomycota</taxon>
        <taxon>Pezizomycotina</taxon>
        <taxon>Sordariomycetes</taxon>
        <taxon>Hypocreomycetidae</taxon>
        <taxon>Hypocreales</taxon>
        <taxon>Nectriaceae</taxon>
        <taxon>Fusarium</taxon>
        <taxon>Fusarium solani species complex</taxon>
    </lineage>
</organism>
<feature type="binding site" description="axial binding residue" evidence="8">
    <location>
        <position position="471"/>
    </location>
    <ligand>
        <name>heme</name>
        <dbReference type="ChEBI" id="CHEBI:30413"/>
    </ligand>
    <ligandPart>
        <name>Fe</name>
        <dbReference type="ChEBI" id="CHEBI:18248"/>
    </ligandPart>
</feature>
<dbReference type="SUPFAM" id="SSF48264">
    <property type="entry name" value="Cytochrome P450"/>
    <property type="match status" value="1"/>
</dbReference>
<evidence type="ECO:0000256" key="2">
    <source>
        <dbReference type="ARBA" id="ARBA00005179"/>
    </source>
</evidence>
<evidence type="ECO:0000256" key="6">
    <source>
        <dbReference type="ARBA" id="ARBA00023004"/>
    </source>
</evidence>
<dbReference type="GO" id="GO:0020037">
    <property type="term" value="F:heme binding"/>
    <property type="evidence" value="ECO:0007669"/>
    <property type="project" value="InterPro"/>
</dbReference>
<keyword evidence="9" id="KW-0472">Membrane</keyword>
<feature type="transmembrane region" description="Helical" evidence="9">
    <location>
        <begin position="12"/>
        <end position="33"/>
    </location>
</feature>
<dbReference type="PANTHER" id="PTHR24305">
    <property type="entry name" value="CYTOCHROME P450"/>
    <property type="match status" value="1"/>
</dbReference>
<evidence type="ECO:0000313" key="11">
    <source>
        <dbReference type="Proteomes" id="UP000288429"/>
    </source>
</evidence>
<dbReference type="Pfam" id="PF00067">
    <property type="entry name" value="p450"/>
    <property type="match status" value="1"/>
</dbReference>
<evidence type="ECO:0000256" key="1">
    <source>
        <dbReference type="ARBA" id="ARBA00001971"/>
    </source>
</evidence>
<evidence type="ECO:0000256" key="5">
    <source>
        <dbReference type="ARBA" id="ARBA00023002"/>
    </source>
</evidence>
<dbReference type="InterPro" id="IPR050121">
    <property type="entry name" value="Cytochrome_P450_monoxygenase"/>
</dbReference>
<dbReference type="Proteomes" id="UP000288429">
    <property type="component" value="Unassembled WGS sequence"/>
</dbReference>
<accession>A0A428TYI6</accession>
<dbReference type="AlphaFoldDB" id="A0A428TYI6"/>
<keyword evidence="3 8" id="KW-0349">Heme</keyword>
<dbReference type="GO" id="GO:0005506">
    <property type="term" value="F:iron ion binding"/>
    <property type="evidence" value="ECO:0007669"/>
    <property type="project" value="InterPro"/>
</dbReference>
<reference evidence="10 11" key="1">
    <citation type="submission" date="2017-06" db="EMBL/GenBank/DDBJ databases">
        <title>Cmopartive genomic analysis of Ambrosia Fusariam Clade fungi.</title>
        <authorList>
            <person name="Stajich J.E."/>
            <person name="Carrillo J."/>
            <person name="Kijimoto T."/>
            <person name="Eskalen A."/>
            <person name="O'Donnell K."/>
            <person name="Kasson M."/>
        </authorList>
    </citation>
    <scope>NUCLEOTIDE SEQUENCE [LARGE SCALE GENOMIC DNA]</scope>
    <source>
        <strain evidence="10 11">NRRL 20438</strain>
    </source>
</reference>
<keyword evidence="5" id="KW-0560">Oxidoreductase</keyword>
<dbReference type="InterPro" id="IPR036396">
    <property type="entry name" value="Cyt_P450_sf"/>
</dbReference>
<evidence type="ECO:0000256" key="9">
    <source>
        <dbReference type="SAM" id="Phobius"/>
    </source>
</evidence>
<evidence type="ECO:0000256" key="8">
    <source>
        <dbReference type="PIRSR" id="PIRSR602401-1"/>
    </source>
</evidence>
<evidence type="ECO:0000256" key="4">
    <source>
        <dbReference type="ARBA" id="ARBA00022723"/>
    </source>
</evidence>
<dbReference type="GO" id="GO:0016705">
    <property type="term" value="F:oxidoreductase activity, acting on paired donors, with incorporation or reduction of molecular oxygen"/>
    <property type="evidence" value="ECO:0007669"/>
    <property type="project" value="InterPro"/>
</dbReference>
<dbReference type="EMBL" id="NIZV01000118">
    <property type="protein sequence ID" value="RSM07119.1"/>
    <property type="molecule type" value="Genomic_DNA"/>
</dbReference>
<keyword evidence="7" id="KW-0503">Monooxygenase</keyword>
<protein>
    <submittedName>
        <fullName evidence="10">Uncharacterized protein</fullName>
    </submittedName>
</protein>
<keyword evidence="11" id="KW-1185">Reference proteome</keyword>
<dbReference type="InterPro" id="IPR002401">
    <property type="entry name" value="Cyt_P450_E_grp-I"/>
</dbReference>
<evidence type="ECO:0000313" key="10">
    <source>
        <dbReference type="EMBL" id="RSM07119.1"/>
    </source>
</evidence>
<evidence type="ECO:0000256" key="3">
    <source>
        <dbReference type="ARBA" id="ARBA00022617"/>
    </source>
</evidence>
<dbReference type="PRINTS" id="PR00385">
    <property type="entry name" value="P450"/>
</dbReference>
<dbReference type="GO" id="GO:0004497">
    <property type="term" value="F:monooxygenase activity"/>
    <property type="evidence" value="ECO:0007669"/>
    <property type="project" value="UniProtKB-KW"/>
</dbReference>
<evidence type="ECO:0000256" key="7">
    <source>
        <dbReference type="ARBA" id="ARBA00023033"/>
    </source>
</evidence>
<keyword evidence="4 8" id="KW-0479">Metal-binding</keyword>
<comment type="caution">
    <text evidence="10">The sequence shown here is derived from an EMBL/GenBank/DDBJ whole genome shotgun (WGS) entry which is preliminary data.</text>
</comment>
<dbReference type="PRINTS" id="PR00463">
    <property type="entry name" value="EP450I"/>
</dbReference>
<comment type="cofactor">
    <cofactor evidence="1 8">
        <name>heme</name>
        <dbReference type="ChEBI" id="CHEBI:30413"/>
    </cofactor>
</comment>
<proteinExistence type="predicted"/>
<sequence length="542" mass="61932">MWLLASRGDSAPTAAQILSASIILLATFLLRYVNRGYQIRKRFQALKAQGIPIMEHSIIFGHIKVVKELMSNLPSDAYLDYLQTQVQDNWRQLFPQCTKCPPIIYLDAWPLSDPLIVSLNVDISSQFTQQHSMPRFRDAKDFFYPLTKNRDIVTMDDAEWKIWRKRLSVGFGAQYITSRVPDIVEEVEEFVQVLKSKAGRSGTWGPVFLLEQATRNLTLDMSVRFFFPWRHFKLWKNYRTLTQELIPPMQKRLAELQADSTIPRKTLIDLIVQALEEEAVVEQGSGREKPRDLIGLANDSLEVVVGQLNVFMLAGFETTGSAISWLFRLLCQYPAVLVRLRQEHDEILGPDPWGAADAFREKPQLASMLPYTHAVVRESMRVHTNVGTVRYGDPDFFLTGPPGSGPGFEGRKLPTGGFSMLDGVSAIHRDPEIWHRADEFLPERFLVTDTNDPLYPPPNAWRAFAAGPRNCMGQHLAMVEIKLVLAMVVRCFDIDCTWDEWDRSRQAEPSTVYGDRYYQVGRYGPPRVKEGMPVHVKMRSQV</sequence>
<dbReference type="InterPro" id="IPR001128">
    <property type="entry name" value="Cyt_P450"/>
</dbReference>